<evidence type="ECO:0000259" key="9">
    <source>
        <dbReference type="Pfam" id="PF03636"/>
    </source>
</evidence>
<evidence type="ECO:0000313" key="11">
    <source>
        <dbReference type="Proteomes" id="UP001198893"/>
    </source>
</evidence>
<evidence type="ECO:0000256" key="1">
    <source>
        <dbReference type="ARBA" id="ARBA00006768"/>
    </source>
</evidence>
<reference evidence="10" key="1">
    <citation type="submission" date="2021-10" db="EMBL/GenBank/DDBJ databases">
        <title>Anaerobic single-cell dispensing facilitates the cultivation of human gut bacteria.</title>
        <authorList>
            <person name="Afrizal A."/>
        </authorList>
    </citation>
    <scope>NUCLEOTIDE SEQUENCE</scope>
    <source>
        <strain evidence="10">CLA-AA-H204</strain>
    </source>
</reference>
<dbReference type="Gene3D" id="1.50.10.10">
    <property type="match status" value="1"/>
</dbReference>
<evidence type="ECO:0000256" key="5">
    <source>
        <dbReference type="PIRSR" id="PIRSR036289-51"/>
    </source>
</evidence>
<evidence type="ECO:0000259" key="7">
    <source>
        <dbReference type="Pfam" id="PF03632"/>
    </source>
</evidence>
<protein>
    <submittedName>
        <fullName evidence="10">Family 65 glycosyl hydrolase</fullName>
    </submittedName>
</protein>
<dbReference type="GO" id="GO:0030246">
    <property type="term" value="F:carbohydrate binding"/>
    <property type="evidence" value="ECO:0007669"/>
    <property type="project" value="InterPro"/>
</dbReference>
<dbReference type="PANTHER" id="PTHR11051:SF8">
    <property type="entry name" value="PROTEIN-GLUCOSYLGALACTOSYLHYDROXYLYSINE GLUCOSIDASE"/>
    <property type="match status" value="1"/>
</dbReference>
<dbReference type="PIRSF" id="PIRSF036289">
    <property type="entry name" value="Glycosyl_hydrolase_malt_phosph"/>
    <property type="match status" value="1"/>
</dbReference>
<keyword evidence="10" id="KW-0378">Hydrolase</keyword>
<evidence type="ECO:0000256" key="2">
    <source>
        <dbReference type="ARBA" id="ARBA00022676"/>
    </source>
</evidence>
<keyword evidence="3" id="KW-0808">Transferase</keyword>
<dbReference type="Gene3D" id="2.70.98.40">
    <property type="entry name" value="Glycoside hydrolase, family 65, N-terminal domain"/>
    <property type="match status" value="1"/>
</dbReference>
<dbReference type="GO" id="GO:0016757">
    <property type="term" value="F:glycosyltransferase activity"/>
    <property type="evidence" value="ECO:0007669"/>
    <property type="project" value="UniProtKB-KW"/>
</dbReference>
<dbReference type="Gene3D" id="2.60.420.10">
    <property type="entry name" value="Maltose phosphorylase, domain 3"/>
    <property type="match status" value="1"/>
</dbReference>
<feature type="domain" description="Glycoside hydrolase family 65 C-terminal" evidence="8">
    <location>
        <begin position="697"/>
        <end position="755"/>
    </location>
</feature>
<feature type="binding site" evidence="5">
    <location>
        <begin position="359"/>
        <end position="360"/>
    </location>
    <ligand>
        <name>substrate</name>
    </ligand>
</feature>
<dbReference type="SUPFAM" id="SSF48208">
    <property type="entry name" value="Six-hairpin glycosidases"/>
    <property type="match status" value="1"/>
</dbReference>
<dbReference type="InterPro" id="IPR005196">
    <property type="entry name" value="Glyco_hydro_65_N"/>
</dbReference>
<dbReference type="InterPro" id="IPR008928">
    <property type="entry name" value="6-hairpin_glycosidase_sf"/>
</dbReference>
<dbReference type="RefSeq" id="WP_227710484.1">
    <property type="nucleotide sequence ID" value="NZ_JAJEQW010000012.1"/>
</dbReference>
<evidence type="ECO:0000256" key="6">
    <source>
        <dbReference type="SAM" id="Coils"/>
    </source>
</evidence>
<comment type="caution">
    <text evidence="10">The sequence shown here is derived from an EMBL/GenBank/DDBJ whole genome shotgun (WGS) entry which is preliminary data.</text>
</comment>
<dbReference type="InterPro" id="IPR012341">
    <property type="entry name" value="6hp_glycosidase-like_sf"/>
</dbReference>
<dbReference type="Pfam" id="PF03636">
    <property type="entry name" value="Glyco_hydro_65N"/>
    <property type="match status" value="1"/>
</dbReference>
<dbReference type="GO" id="GO:0004553">
    <property type="term" value="F:hydrolase activity, hydrolyzing O-glycosyl compounds"/>
    <property type="evidence" value="ECO:0007669"/>
    <property type="project" value="TreeGrafter"/>
</dbReference>
<keyword evidence="6" id="KW-0175">Coiled coil</keyword>
<dbReference type="Pfam" id="PF03632">
    <property type="entry name" value="Glyco_hydro_65m"/>
    <property type="match status" value="1"/>
</dbReference>
<dbReference type="Pfam" id="PF03633">
    <property type="entry name" value="Glyco_hydro_65C"/>
    <property type="match status" value="1"/>
</dbReference>
<dbReference type="InterPro" id="IPR011013">
    <property type="entry name" value="Gal_mutarotase_sf_dom"/>
</dbReference>
<organism evidence="10 11">
    <name type="scientific">Roseburia amylophila</name>
    <dbReference type="NCBI Taxonomy" id="2981794"/>
    <lineage>
        <taxon>Bacteria</taxon>
        <taxon>Bacillati</taxon>
        <taxon>Bacillota</taxon>
        <taxon>Clostridia</taxon>
        <taxon>Lachnospirales</taxon>
        <taxon>Lachnospiraceae</taxon>
        <taxon>Roseburia</taxon>
    </lineage>
</organism>
<feature type="domain" description="Glycoside hydrolase family 65 N-terminal" evidence="9">
    <location>
        <begin position="11"/>
        <end position="267"/>
    </location>
</feature>
<dbReference type="EMBL" id="JAJEQW010000012">
    <property type="protein sequence ID" value="MCC2242836.1"/>
    <property type="molecule type" value="Genomic_DNA"/>
</dbReference>
<evidence type="ECO:0000256" key="3">
    <source>
        <dbReference type="ARBA" id="ARBA00022679"/>
    </source>
</evidence>
<dbReference type="SUPFAM" id="SSF74650">
    <property type="entry name" value="Galactose mutarotase-like"/>
    <property type="match status" value="1"/>
</dbReference>
<comment type="similarity">
    <text evidence="1">Belongs to the glycosyl hydrolase 65 family.</text>
</comment>
<dbReference type="InterPro" id="IPR037018">
    <property type="entry name" value="GH65_N"/>
</dbReference>
<feature type="binding site" evidence="5">
    <location>
        <begin position="597"/>
        <end position="598"/>
    </location>
    <ligand>
        <name>substrate</name>
    </ligand>
</feature>
<name>A0AAW4WHQ2_9FIRM</name>
<dbReference type="PANTHER" id="PTHR11051">
    <property type="entry name" value="GLYCOSYL HYDROLASE-RELATED"/>
    <property type="match status" value="1"/>
</dbReference>
<dbReference type="Proteomes" id="UP001198893">
    <property type="component" value="Unassembled WGS sequence"/>
</dbReference>
<feature type="domain" description="Glycoside hydrolase family 65 central catalytic" evidence="7">
    <location>
        <begin position="326"/>
        <end position="684"/>
    </location>
</feature>
<dbReference type="InterPro" id="IPR005195">
    <property type="entry name" value="Glyco_hydro_65_M"/>
</dbReference>
<evidence type="ECO:0000313" key="10">
    <source>
        <dbReference type="EMBL" id="MCC2242836.1"/>
    </source>
</evidence>
<gene>
    <name evidence="10" type="ORF">LKD47_11050</name>
</gene>
<proteinExistence type="inferred from homology"/>
<keyword evidence="2" id="KW-0328">Glycosyltransferase</keyword>
<feature type="coiled-coil region" evidence="6">
    <location>
        <begin position="515"/>
        <end position="542"/>
    </location>
</feature>
<dbReference type="InterPro" id="IPR005194">
    <property type="entry name" value="Glyco_hydro_65_C"/>
</dbReference>
<feature type="active site" description="Proton donor" evidence="4">
    <location>
        <position position="486"/>
    </location>
</feature>
<sequence length="769" mass="88440">MSKIYQVTGIGLNEKNLQLQETIFHNANGYIGVRGTLEEGVPADFDTMRGMYINGFYDIAPMKQAEKLCNLVEDKESMLNVADTQTIEVSFDGQKFSMADDADCRYVRTLDMEKGITRREVDWSNKEGKQLHFNITRMASFEERSLFTIDYCFQSIDFSGTVEIHSRHLGLVRNYFNPNDPRLAGESHNHLKKEDIHICESGACLVSSTIESHLKVASAVANIVTVNQKRQPSEVVTYDETAHAMDVSYRFDIRPGDEVRIIKYSIFTDSIREEDCRNVADEKLSKVVGQGIASYYKKQQEYLKEFWNNSSMEIVGDGDLNESLCFNMYQLLQSAGYDGYSSIAAKGLSGEGYEGHYFWDTEMFMVPYFAMTNPAIARKLLEYRYKTLGKAKENAALLGHKKGALYPWRTITGRECSGYYPSGTAQYHIDGDIAYAVILYYKTSGDWEFIKEMGLKILLETNRLWLDVGNYYKDRFVINCVTGPDEYTCIVNNNYYTNASAKYSMQWCLKFIQRLAEEKDAYQQFVKENDLTEEEIQAMKEAEEKMYLPYDETLGINPQDDSFLQKPIWDLEHTPQEEFPLLLHYHPLHLYRYQVCKQADTVLAHYLFPDYQDKETEENSFRYYEKITTHDSSLSTCVFSIMASRLGLKDKAYYYFGDSAKMDLLNTHKNSKDGIHAANMGGSYMAIVNGFARVQAEEDKLFLAPALPENWQGYHFRIRYHGSLLEVSVNKETCSIEQLEGTAITVELYGKEYVLEAANQKVEVPYQEN</sequence>
<evidence type="ECO:0000259" key="8">
    <source>
        <dbReference type="Pfam" id="PF03633"/>
    </source>
</evidence>
<accession>A0AAW4WHQ2</accession>
<dbReference type="AlphaFoldDB" id="A0AAW4WHQ2"/>
<dbReference type="InterPro" id="IPR017045">
    <property type="entry name" value="Malt_Pase/Glycosyl_Hdrlase"/>
</dbReference>
<dbReference type="GO" id="GO:0005975">
    <property type="term" value="P:carbohydrate metabolic process"/>
    <property type="evidence" value="ECO:0007669"/>
    <property type="project" value="InterPro"/>
</dbReference>
<evidence type="ECO:0000256" key="4">
    <source>
        <dbReference type="PIRSR" id="PIRSR036289-50"/>
    </source>
</evidence>